<keyword evidence="14" id="KW-1185">Reference proteome</keyword>
<dbReference type="InterPro" id="IPR004604">
    <property type="entry name" value="DNA_recomb/repair_RecN"/>
</dbReference>
<reference evidence="14" key="1">
    <citation type="submission" date="2018-08" db="EMBL/GenBank/DDBJ databases">
        <authorList>
            <person name="Grouzdev D.S."/>
            <person name="Krutkina M.S."/>
        </authorList>
    </citation>
    <scope>NUCLEOTIDE SEQUENCE [LARGE SCALE GENOMIC DNA]</scope>
    <source>
        <strain evidence="14">4-11</strain>
    </source>
</reference>
<name>A0A372MEV1_9SPIR</name>
<comment type="function">
    <text evidence="1 9">May be involved in recombinational repair of damaged DNA.</text>
</comment>
<evidence type="ECO:0000256" key="3">
    <source>
        <dbReference type="ARBA" id="ARBA00021315"/>
    </source>
</evidence>
<keyword evidence="4" id="KW-0547">Nucleotide-binding</keyword>
<evidence type="ECO:0000256" key="2">
    <source>
        <dbReference type="ARBA" id="ARBA00009441"/>
    </source>
</evidence>
<dbReference type="AlphaFoldDB" id="A0A372MEV1"/>
<dbReference type="InterPro" id="IPR003395">
    <property type="entry name" value="RecF/RecN/SMC_N"/>
</dbReference>
<evidence type="ECO:0000259" key="12">
    <source>
        <dbReference type="Pfam" id="PF02463"/>
    </source>
</evidence>
<feature type="domain" description="RecF/RecN/SMC N-terminal" evidence="12">
    <location>
        <begin position="1"/>
        <end position="509"/>
    </location>
</feature>
<dbReference type="NCBIfam" id="TIGR00634">
    <property type="entry name" value="recN"/>
    <property type="match status" value="1"/>
</dbReference>
<feature type="region of interest" description="Disordered" evidence="11">
    <location>
        <begin position="534"/>
        <end position="558"/>
    </location>
</feature>
<evidence type="ECO:0000313" key="14">
    <source>
        <dbReference type="Proteomes" id="UP000264002"/>
    </source>
</evidence>
<evidence type="ECO:0000256" key="7">
    <source>
        <dbReference type="ARBA" id="ARBA00023204"/>
    </source>
</evidence>
<evidence type="ECO:0000256" key="4">
    <source>
        <dbReference type="ARBA" id="ARBA00022741"/>
    </source>
</evidence>
<dbReference type="GO" id="GO:0005524">
    <property type="term" value="F:ATP binding"/>
    <property type="evidence" value="ECO:0007669"/>
    <property type="project" value="UniProtKB-KW"/>
</dbReference>
<dbReference type="Proteomes" id="UP000264002">
    <property type="component" value="Unassembled WGS sequence"/>
</dbReference>
<feature type="compositionally biased region" description="Low complexity" evidence="11">
    <location>
        <begin position="536"/>
        <end position="546"/>
    </location>
</feature>
<dbReference type="GO" id="GO:0009432">
    <property type="term" value="P:SOS response"/>
    <property type="evidence" value="ECO:0007669"/>
    <property type="project" value="TreeGrafter"/>
</dbReference>
<accession>A0A372MEV1</accession>
<evidence type="ECO:0000256" key="1">
    <source>
        <dbReference type="ARBA" id="ARBA00003618"/>
    </source>
</evidence>
<evidence type="ECO:0000256" key="5">
    <source>
        <dbReference type="ARBA" id="ARBA00022763"/>
    </source>
</evidence>
<dbReference type="Gene3D" id="3.40.50.300">
    <property type="entry name" value="P-loop containing nucleotide triphosphate hydrolases"/>
    <property type="match status" value="2"/>
</dbReference>
<dbReference type="Pfam" id="PF02463">
    <property type="entry name" value="SMC_N"/>
    <property type="match status" value="1"/>
</dbReference>
<dbReference type="GO" id="GO:0006310">
    <property type="term" value="P:DNA recombination"/>
    <property type="evidence" value="ECO:0007669"/>
    <property type="project" value="InterPro"/>
</dbReference>
<proteinExistence type="inferred from homology"/>
<dbReference type="GO" id="GO:0006281">
    <property type="term" value="P:DNA repair"/>
    <property type="evidence" value="ECO:0007669"/>
    <property type="project" value="UniProtKB-KW"/>
</dbReference>
<dbReference type="RefSeq" id="WP_117331379.1">
    <property type="nucleotide sequence ID" value="NZ_QUWK01000017.1"/>
</dbReference>
<dbReference type="EMBL" id="QUWK01000017">
    <property type="protein sequence ID" value="RFU93826.1"/>
    <property type="molecule type" value="Genomic_DNA"/>
</dbReference>
<evidence type="ECO:0000256" key="9">
    <source>
        <dbReference type="PIRNR" id="PIRNR003128"/>
    </source>
</evidence>
<dbReference type="CDD" id="cd03241">
    <property type="entry name" value="ABC_RecN"/>
    <property type="match status" value="2"/>
</dbReference>
<dbReference type="SUPFAM" id="SSF52540">
    <property type="entry name" value="P-loop containing nucleoside triphosphate hydrolases"/>
    <property type="match status" value="1"/>
</dbReference>
<protein>
    <recommendedName>
        <fullName evidence="3 9">DNA repair protein RecN</fullName>
    </recommendedName>
    <alternativeName>
        <fullName evidence="8 9">Recombination protein N</fullName>
    </alternativeName>
</protein>
<keyword evidence="6" id="KW-0067">ATP-binding</keyword>
<keyword evidence="10" id="KW-0175">Coiled coil</keyword>
<dbReference type="PANTHER" id="PTHR11059:SF0">
    <property type="entry name" value="DNA REPAIR PROTEIN RECN"/>
    <property type="match status" value="1"/>
</dbReference>
<keyword evidence="5 9" id="KW-0227">DNA damage</keyword>
<organism evidence="13 14">
    <name type="scientific">Sphaerochaeta halotolerans</name>
    <dbReference type="NCBI Taxonomy" id="2293840"/>
    <lineage>
        <taxon>Bacteria</taxon>
        <taxon>Pseudomonadati</taxon>
        <taxon>Spirochaetota</taxon>
        <taxon>Spirochaetia</taxon>
        <taxon>Spirochaetales</taxon>
        <taxon>Sphaerochaetaceae</taxon>
        <taxon>Sphaerochaeta</taxon>
    </lineage>
</organism>
<sequence>MLERLEIHNYALIEDSVIEFSDGFTVITGETGAGKSIILGALSLLLGEKTEVQSIRSGQESATVRASFAITPPYPPNLAAYLEREGISIEEESLIVSRTIKNNGRSSVSLQGRLSSRTELAAISKELLDISAQRDHQSLLSAANQLAVLDAYGTCMEEKRAYRSAYESYQALKNELEQRKQQLEQAKKEEDFLRFAVDEIAKIDPKVGEDDQITEQVRVIASYEQIHESLSSAIEALHGGEVGTSALTSLSLAGSQIASAAKADPSLETYVSRLESAAIEIEDIYESIRDYRSSMSYSEEELDRLQGRLASLQRLKKKYGHTLEAVCSFYQESQNRLNLSEEQEIWLSKLEKQIATASELMTSKARVLSEKRRSAAENLASQVEQKLRTLGMKEAVFSIIFSQVQPGPQGIDEVSYEICANPGLEMRSIKDVASGGELSRIMLAVKTSLAESDAVPTLIFDEVDAGIGGSVALAVADQLANLSRSHQVIVITHLASIASKADTHLVVHKEIRNQMSYSMIKSVKEEERQKEIARMLSGDDSSSESLGHAKKLLQTGRS</sequence>
<feature type="coiled-coil region" evidence="10">
    <location>
        <begin position="159"/>
        <end position="193"/>
    </location>
</feature>
<dbReference type="GO" id="GO:0043590">
    <property type="term" value="C:bacterial nucleoid"/>
    <property type="evidence" value="ECO:0007669"/>
    <property type="project" value="TreeGrafter"/>
</dbReference>
<gene>
    <name evidence="13" type="primary">recN</name>
    <name evidence="13" type="ORF">DYP60_12650</name>
</gene>
<dbReference type="PIRSF" id="PIRSF003128">
    <property type="entry name" value="RecN"/>
    <property type="match status" value="1"/>
</dbReference>
<dbReference type="InterPro" id="IPR027417">
    <property type="entry name" value="P-loop_NTPase"/>
</dbReference>
<keyword evidence="7 9" id="KW-0234">DNA repair</keyword>
<comment type="similarity">
    <text evidence="2 9">Belongs to the RecN family.</text>
</comment>
<evidence type="ECO:0000256" key="11">
    <source>
        <dbReference type="SAM" id="MobiDB-lite"/>
    </source>
</evidence>
<evidence type="ECO:0000256" key="10">
    <source>
        <dbReference type="SAM" id="Coils"/>
    </source>
</evidence>
<dbReference type="PANTHER" id="PTHR11059">
    <property type="entry name" value="DNA REPAIR PROTEIN RECN"/>
    <property type="match status" value="1"/>
</dbReference>
<evidence type="ECO:0000313" key="13">
    <source>
        <dbReference type="EMBL" id="RFU93826.1"/>
    </source>
</evidence>
<reference evidence="13 14" key="2">
    <citation type="submission" date="2018-09" db="EMBL/GenBank/DDBJ databases">
        <title>Genome of Sphaerochaeta halotolerans strain 4-11.</title>
        <authorList>
            <person name="Nazina T.N."/>
            <person name="Sokolova D.S."/>
        </authorList>
    </citation>
    <scope>NUCLEOTIDE SEQUENCE [LARGE SCALE GENOMIC DNA]</scope>
    <source>
        <strain evidence="13 14">4-11</strain>
    </source>
</reference>
<comment type="caution">
    <text evidence="13">The sequence shown here is derived from an EMBL/GenBank/DDBJ whole genome shotgun (WGS) entry which is preliminary data.</text>
</comment>
<evidence type="ECO:0000256" key="6">
    <source>
        <dbReference type="ARBA" id="ARBA00022840"/>
    </source>
</evidence>
<evidence type="ECO:0000256" key="8">
    <source>
        <dbReference type="ARBA" id="ARBA00033408"/>
    </source>
</evidence>